<protein>
    <submittedName>
        <fullName evidence="1">Uncharacterized protein</fullName>
    </submittedName>
</protein>
<comment type="caution">
    <text evidence="1">The sequence shown here is derived from an EMBL/GenBank/DDBJ whole genome shotgun (WGS) entry which is preliminary data.</text>
</comment>
<sequence>MSGFYTKKCIDDVIDKSEGALPYKLQLIAEEQLGETPARRKDTLERLAQLLEEEEELNARKDGRFLLRFLRVRKYDVEAALRSVRNYYRMREVSGPIFRNFLPSKMSPATRKLVMTLPGKDVHGRCIILFKIGAWVPAESSYIEAHRAVVLSLEHLVRDPATQTLGVVMMFDYAGLTVDNVLACNVGLMRQGFEYLQECVPIRLKAMYVVRHGAAFDMFFAIIKPFMKAKIIQRIRLYGEKFDELHREISPDNLPEEYGGRAPPLDFEGYWKGLDKCEEDYRLDNSYGYIRTTRGNFATEAEMEEAVTFL</sequence>
<proteinExistence type="predicted"/>
<accession>A0ACB8CMN0</accession>
<name>A0ACB8CMN0_DERSI</name>
<gene>
    <name evidence="1" type="ORF">HPB49_020625</name>
</gene>
<dbReference type="EMBL" id="CM023475">
    <property type="protein sequence ID" value="KAH7946145.1"/>
    <property type="molecule type" value="Genomic_DNA"/>
</dbReference>
<organism evidence="1 2">
    <name type="scientific">Dermacentor silvarum</name>
    <name type="common">Tick</name>
    <dbReference type="NCBI Taxonomy" id="543639"/>
    <lineage>
        <taxon>Eukaryota</taxon>
        <taxon>Metazoa</taxon>
        <taxon>Ecdysozoa</taxon>
        <taxon>Arthropoda</taxon>
        <taxon>Chelicerata</taxon>
        <taxon>Arachnida</taxon>
        <taxon>Acari</taxon>
        <taxon>Parasitiformes</taxon>
        <taxon>Ixodida</taxon>
        <taxon>Ixodoidea</taxon>
        <taxon>Ixodidae</taxon>
        <taxon>Rhipicephalinae</taxon>
        <taxon>Dermacentor</taxon>
    </lineage>
</organism>
<reference evidence="1" key="1">
    <citation type="submission" date="2020-05" db="EMBL/GenBank/DDBJ databases">
        <title>Large-scale comparative analyses of tick genomes elucidate their genetic diversity and vector capacities.</title>
        <authorList>
            <person name="Jia N."/>
            <person name="Wang J."/>
            <person name="Shi W."/>
            <person name="Du L."/>
            <person name="Sun Y."/>
            <person name="Zhan W."/>
            <person name="Jiang J."/>
            <person name="Wang Q."/>
            <person name="Zhang B."/>
            <person name="Ji P."/>
            <person name="Sakyi L.B."/>
            <person name="Cui X."/>
            <person name="Yuan T."/>
            <person name="Jiang B."/>
            <person name="Yang W."/>
            <person name="Lam T.T.-Y."/>
            <person name="Chang Q."/>
            <person name="Ding S."/>
            <person name="Wang X."/>
            <person name="Zhu J."/>
            <person name="Ruan X."/>
            <person name="Zhao L."/>
            <person name="Wei J."/>
            <person name="Que T."/>
            <person name="Du C."/>
            <person name="Cheng J."/>
            <person name="Dai P."/>
            <person name="Han X."/>
            <person name="Huang E."/>
            <person name="Gao Y."/>
            <person name="Liu J."/>
            <person name="Shao H."/>
            <person name="Ye R."/>
            <person name="Li L."/>
            <person name="Wei W."/>
            <person name="Wang X."/>
            <person name="Wang C."/>
            <person name="Yang T."/>
            <person name="Huo Q."/>
            <person name="Li W."/>
            <person name="Guo W."/>
            <person name="Chen H."/>
            <person name="Zhou L."/>
            <person name="Ni X."/>
            <person name="Tian J."/>
            <person name="Zhou Y."/>
            <person name="Sheng Y."/>
            <person name="Liu T."/>
            <person name="Pan Y."/>
            <person name="Xia L."/>
            <person name="Li J."/>
            <person name="Zhao F."/>
            <person name="Cao W."/>
        </authorList>
    </citation>
    <scope>NUCLEOTIDE SEQUENCE</scope>
    <source>
        <strain evidence="1">Dsil-2018</strain>
    </source>
</reference>
<evidence type="ECO:0000313" key="1">
    <source>
        <dbReference type="EMBL" id="KAH7946145.1"/>
    </source>
</evidence>
<dbReference type="Proteomes" id="UP000821865">
    <property type="component" value="Chromosome 6"/>
</dbReference>
<evidence type="ECO:0000313" key="2">
    <source>
        <dbReference type="Proteomes" id="UP000821865"/>
    </source>
</evidence>
<keyword evidence="2" id="KW-1185">Reference proteome</keyword>